<proteinExistence type="predicted"/>
<sequence length="160" mass="18562">MKISSLMRVVIYVWLLLLIGCSSKYDPTLEASTITISMVTTDSININNNEEASPIELKVFELEDDSMFNSASYDQLALKYKATLKSNYIEDYDYVLLPNKFKFIEKIKLDADTRYIGVMAFFSDSDHSDWKKTVKVKTLGRDYHLLIYIKDNQVMLDRVE</sequence>
<dbReference type="Pfam" id="PF12790">
    <property type="entry name" value="T6SS-SciN"/>
    <property type="match status" value="1"/>
</dbReference>
<evidence type="ECO:0000313" key="1">
    <source>
        <dbReference type="EMBL" id="SKA52164.1"/>
    </source>
</evidence>
<accession>A0A1T4UHJ0</accession>
<keyword evidence="1" id="KW-0449">Lipoprotein</keyword>
<dbReference type="AlphaFoldDB" id="A0A1T4UHJ0"/>
<dbReference type="PANTHER" id="PTHR37625">
    <property type="entry name" value="OUTER MEMBRANE LIPOPROTEIN-RELATED"/>
    <property type="match status" value="1"/>
</dbReference>
<reference evidence="1 2" key="1">
    <citation type="submission" date="2017-02" db="EMBL/GenBank/DDBJ databases">
        <authorList>
            <person name="Peterson S.W."/>
        </authorList>
    </citation>
    <scope>NUCLEOTIDE SEQUENCE [LARGE SCALE GENOMIC DNA]</scope>
    <source>
        <strain evidence="1 2">CECT 9189</strain>
    </source>
</reference>
<gene>
    <name evidence="1" type="ORF">CZ814_03263</name>
</gene>
<name>A0A1T4UHJ0_9GAMM</name>
<organism evidence="1 2">
    <name type="scientific">Photobacterium toruni</name>
    <dbReference type="NCBI Taxonomy" id="1935446"/>
    <lineage>
        <taxon>Bacteria</taxon>
        <taxon>Pseudomonadati</taxon>
        <taxon>Pseudomonadota</taxon>
        <taxon>Gammaproteobacteria</taxon>
        <taxon>Vibrionales</taxon>
        <taxon>Vibrionaceae</taxon>
        <taxon>Photobacterium</taxon>
    </lineage>
</organism>
<dbReference type="Proteomes" id="UP000191116">
    <property type="component" value="Unassembled WGS sequence"/>
</dbReference>
<dbReference type="PANTHER" id="PTHR37625:SF5">
    <property type="entry name" value="LIPOPROTEIN"/>
    <property type="match status" value="1"/>
</dbReference>
<dbReference type="EMBL" id="FUWP01000024">
    <property type="protein sequence ID" value="SKA52164.1"/>
    <property type="molecule type" value="Genomic_DNA"/>
</dbReference>
<dbReference type="Gene3D" id="2.60.40.4150">
    <property type="entry name" value="Type VI secretion system, lipoprotein SciN"/>
    <property type="match status" value="1"/>
</dbReference>
<dbReference type="InterPro" id="IPR017734">
    <property type="entry name" value="T6SS_SciN"/>
</dbReference>
<dbReference type="InterPro" id="IPR038706">
    <property type="entry name" value="Type_VI_SciN-like_sf"/>
</dbReference>
<evidence type="ECO:0000313" key="2">
    <source>
        <dbReference type="Proteomes" id="UP000191116"/>
    </source>
</evidence>
<protein>
    <submittedName>
        <fullName evidence="1">Type VI secretion lipoprotein</fullName>
    </submittedName>
</protein>
<dbReference type="PROSITE" id="PS51257">
    <property type="entry name" value="PROKAR_LIPOPROTEIN"/>
    <property type="match status" value="1"/>
</dbReference>
<dbReference type="NCBIfam" id="TIGR03352">
    <property type="entry name" value="VI_chp_3"/>
    <property type="match status" value="1"/>
</dbReference>